<dbReference type="PANTHER" id="PTHR48312:SF1">
    <property type="entry name" value="SULFOTRANSFERASE"/>
    <property type="match status" value="1"/>
</dbReference>
<dbReference type="EMBL" id="JAGHQL010000036">
    <property type="protein sequence ID" value="KAH0543263.1"/>
    <property type="molecule type" value="Genomic_DNA"/>
</dbReference>
<evidence type="ECO:0000256" key="1">
    <source>
        <dbReference type="SAM" id="MobiDB-lite"/>
    </source>
</evidence>
<proteinExistence type="predicted"/>
<evidence type="ECO:0000313" key="2">
    <source>
        <dbReference type="EMBL" id="KAH0543263.1"/>
    </source>
</evidence>
<name>A0A9P8I081_9PEZI</name>
<dbReference type="Gene3D" id="3.40.50.300">
    <property type="entry name" value="P-loop containing nucleotide triphosphate hydrolases"/>
    <property type="match status" value="1"/>
</dbReference>
<dbReference type="SUPFAM" id="SSF52540">
    <property type="entry name" value="P-loop containing nucleoside triphosphate hydrolases"/>
    <property type="match status" value="1"/>
</dbReference>
<dbReference type="OrthoDB" id="2405944at2759"/>
<protein>
    <submittedName>
        <fullName evidence="2">Uncharacterized protein</fullName>
    </submittedName>
</protein>
<gene>
    <name evidence="2" type="ORF">FGG08_002427</name>
</gene>
<dbReference type="AlphaFoldDB" id="A0A9P8I081"/>
<keyword evidence="3" id="KW-1185">Reference proteome</keyword>
<organism evidence="2 3">
    <name type="scientific">Glutinoglossum americanum</name>
    <dbReference type="NCBI Taxonomy" id="1670608"/>
    <lineage>
        <taxon>Eukaryota</taxon>
        <taxon>Fungi</taxon>
        <taxon>Dikarya</taxon>
        <taxon>Ascomycota</taxon>
        <taxon>Pezizomycotina</taxon>
        <taxon>Geoglossomycetes</taxon>
        <taxon>Geoglossales</taxon>
        <taxon>Geoglossaceae</taxon>
        <taxon>Glutinoglossum</taxon>
    </lineage>
</organism>
<dbReference type="InterPro" id="IPR027417">
    <property type="entry name" value="P-loop_NTPase"/>
</dbReference>
<sequence length="357" mass="40006">MSRLRCVHEPFGDSFYFGPERLSERYEGDEVERRESGFADVTFGDVVRSIQKEEEKAEAEGKRLFIKDIAHYLLPPDGKPASIAPSLIHLNDGATDTAPITFKNSSTSSTNTTNSTTASTPTPNSPPYPYLTPTEPSNPTVLPLEILRRFHWTFLIRHPRSSIPSYYRCTIPPLSHKTGFHNFLPSEAGYSELRRLFEYLLAEGVIGPKTAGRSSGEGEENANGSDGEDETEICLIDADSLLSSPPATIQSFCRSCNIPYDPQMLSWSDPASRRLAQQAFAKWQGFHDDAIKSTGFFELREKRRGEGEGEEERLRREEDEERGWKEMFGEEGAGVVKEAVEGCLEDYEFLKGFALRG</sequence>
<dbReference type="PANTHER" id="PTHR48312">
    <property type="match status" value="1"/>
</dbReference>
<feature type="region of interest" description="Disordered" evidence="1">
    <location>
        <begin position="208"/>
        <end position="229"/>
    </location>
</feature>
<accession>A0A9P8I081</accession>
<comment type="caution">
    <text evidence="2">The sequence shown here is derived from an EMBL/GenBank/DDBJ whole genome shotgun (WGS) entry which is preliminary data.</text>
</comment>
<feature type="region of interest" description="Disordered" evidence="1">
    <location>
        <begin position="99"/>
        <end position="136"/>
    </location>
</feature>
<dbReference type="Proteomes" id="UP000698800">
    <property type="component" value="Unassembled WGS sequence"/>
</dbReference>
<evidence type="ECO:0000313" key="3">
    <source>
        <dbReference type="Proteomes" id="UP000698800"/>
    </source>
</evidence>
<reference evidence="2" key="1">
    <citation type="submission" date="2021-03" db="EMBL/GenBank/DDBJ databases">
        <title>Comparative genomics and phylogenomic investigation of the class Geoglossomycetes provide insights into ecological specialization and systematics.</title>
        <authorList>
            <person name="Melie T."/>
            <person name="Pirro S."/>
            <person name="Miller A.N."/>
            <person name="Quandt A."/>
        </authorList>
    </citation>
    <scope>NUCLEOTIDE SEQUENCE</scope>
    <source>
        <strain evidence="2">GBOQ0MN5Z8</strain>
    </source>
</reference>
<feature type="region of interest" description="Disordered" evidence="1">
    <location>
        <begin position="302"/>
        <end position="321"/>
    </location>
</feature>
<feature type="compositionally biased region" description="Low complexity" evidence="1">
    <location>
        <begin position="104"/>
        <end position="122"/>
    </location>
</feature>